<feature type="transmembrane region" description="Helical" evidence="16">
    <location>
        <begin position="467"/>
        <end position="487"/>
    </location>
</feature>
<keyword evidence="15" id="KW-0460">Magnesium</keyword>
<organism evidence="18 19">
    <name type="scientific">Pengzhenrongella frigida</name>
    <dbReference type="NCBI Taxonomy" id="1259133"/>
    <lineage>
        <taxon>Bacteria</taxon>
        <taxon>Bacillati</taxon>
        <taxon>Actinomycetota</taxon>
        <taxon>Actinomycetes</taxon>
        <taxon>Micrococcales</taxon>
        <taxon>Pengzhenrongella</taxon>
    </lineage>
</organism>
<feature type="binding site" evidence="15">
    <location>
        <position position="35"/>
    </location>
    <ligand>
        <name>Mg(2+)</name>
        <dbReference type="ChEBI" id="CHEBI:18420"/>
        <label>2</label>
    </ligand>
</feature>
<feature type="transmembrane region" description="Helical" evidence="16">
    <location>
        <begin position="436"/>
        <end position="461"/>
    </location>
</feature>
<dbReference type="PROSITE" id="PS51711">
    <property type="entry name" value="G_FEOB"/>
    <property type="match status" value="1"/>
</dbReference>
<evidence type="ECO:0000256" key="14">
    <source>
        <dbReference type="PIRSR" id="PIRSR603373-1"/>
    </source>
</evidence>
<dbReference type="Proteomes" id="UP000293764">
    <property type="component" value="Unassembled WGS sequence"/>
</dbReference>
<keyword evidence="7 14" id="KW-0547">Nucleotide-binding</keyword>
<evidence type="ECO:0000259" key="17">
    <source>
        <dbReference type="PROSITE" id="PS51711"/>
    </source>
</evidence>
<proteinExistence type="inferred from homology"/>
<dbReference type="Gene3D" id="3.40.50.300">
    <property type="entry name" value="P-loop containing nucleotide triphosphate hydrolases"/>
    <property type="match status" value="1"/>
</dbReference>
<keyword evidence="4" id="KW-1003">Cell membrane</keyword>
<dbReference type="PANTHER" id="PTHR43185">
    <property type="entry name" value="FERROUS IRON TRANSPORT PROTEIN B"/>
    <property type="match status" value="1"/>
</dbReference>
<evidence type="ECO:0000256" key="10">
    <source>
        <dbReference type="ARBA" id="ARBA00023065"/>
    </source>
</evidence>
<feature type="transmembrane region" description="Helical" evidence="16">
    <location>
        <begin position="329"/>
        <end position="349"/>
    </location>
</feature>
<evidence type="ECO:0000256" key="3">
    <source>
        <dbReference type="ARBA" id="ARBA00022448"/>
    </source>
</evidence>
<feature type="binding site" evidence="15">
    <location>
        <position position="34"/>
    </location>
    <ligand>
        <name>Mg(2+)</name>
        <dbReference type="ChEBI" id="CHEBI:18420"/>
        <label>2</label>
    </ligand>
</feature>
<dbReference type="GO" id="GO:0046872">
    <property type="term" value="F:metal ion binding"/>
    <property type="evidence" value="ECO:0007669"/>
    <property type="project" value="UniProtKB-KW"/>
</dbReference>
<keyword evidence="11 14" id="KW-0342">GTP-binding</keyword>
<protein>
    <recommendedName>
        <fullName evidence="13 16">Ferrous iron transport protein B</fullName>
    </recommendedName>
</protein>
<dbReference type="OrthoDB" id="9809127at2"/>
<dbReference type="GO" id="GO:0015093">
    <property type="term" value="F:ferrous iron transmembrane transporter activity"/>
    <property type="evidence" value="ECO:0007669"/>
    <property type="project" value="UniProtKB-UniRule"/>
</dbReference>
<feature type="transmembrane region" description="Helical" evidence="16">
    <location>
        <begin position="640"/>
        <end position="660"/>
    </location>
</feature>
<dbReference type="InterPro" id="IPR011642">
    <property type="entry name" value="Gate_dom"/>
</dbReference>
<feature type="transmembrane region" description="Helical" evidence="16">
    <location>
        <begin position="356"/>
        <end position="381"/>
    </location>
</feature>
<keyword evidence="10" id="KW-0406">Ion transport</keyword>
<keyword evidence="15" id="KW-0479">Metal-binding</keyword>
<feature type="binding site" evidence="15">
    <location>
        <position position="31"/>
    </location>
    <ligand>
        <name>Mg(2+)</name>
        <dbReference type="ChEBI" id="CHEBI:18420"/>
        <label>2</label>
    </ligand>
</feature>
<evidence type="ECO:0000313" key="18">
    <source>
        <dbReference type="EMBL" id="RYV50221.1"/>
    </source>
</evidence>
<gene>
    <name evidence="18" type="primary">feoB</name>
    <name evidence="18" type="ORF">EUA98_14710</name>
</gene>
<comment type="function">
    <text evidence="1 16">Probable transporter of a GTP-driven Fe(2+) uptake system.</text>
</comment>
<evidence type="ECO:0000256" key="1">
    <source>
        <dbReference type="ARBA" id="ARBA00003926"/>
    </source>
</evidence>
<dbReference type="InterPro" id="IPR011640">
    <property type="entry name" value="Fe2_transport_prot_B_C"/>
</dbReference>
<dbReference type="Pfam" id="PF07664">
    <property type="entry name" value="FeoB_C"/>
    <property type="match status" value="1"/>
</dbReference>
<dbReference type="InterPro" id="IPR030389">
    <property type="entry name" value="G_FEOB_dom"/>
</dbReference>
<dbReference type="InterPro" id="IPR027417">
    <property type="entry name" value="P-loop_NTPase"/>
</dbReference>
<dbReference type="AlphaFoldDB" id="A0A4Q5N2C0"/>
<keyword evidence="12 16" id="KW-0472">Membrane</keyword>
<evidence type="ECO:0000256" key="9">
    <source>
        <dbReference type="ARBA" id="ARBA00023004"/>
    </source>
</evidence>
<dbReference type="Pfam" id="PF07670">
    <property type="entry name" value="Gate"/>
    <property type="match status" value="2"/>
</dbReference>
<comment type="similarity">
    <text evidence="16">Belongs to the TRAFAC class TrmE-Era-EngA-EngB-Septin-like GTPase superfamily. FeoB GTPase (TC 9.A.8) family.</text>
</comment>
<keyword evidence="6 16" id="KW-0812">Transmembrane</keyword>
<evidence type="ECO:0000256" key="8">
    <source>
        <dbReference type="ARBA" id="ARBA00022989"/>
    </source>
</evidence>
<evidence type="ECO:0000256" key="7">
    <source>
        <dbReference type="ARBA" id="ARBA00022741"/>
    </source>
</evidence>
<evidence type="ECO:0000256" key="5">
    <source>
        <dbReference type="ARBA" id="ARBA00022496"/>
    </source>
</evidence>
<feature type="binding site" evidence="14">
    <location>
        <begin position="45"/>
        <end position="49"/>
    </location>
    <ligand>
        <name>GTP</name>
        <dbReference type="ChEBI" id="CHEBI:37565"/>
        <label>1</label>
    </ligand>
</feature>
<feature type="binding site" evidence="14">
    <location>
        <begin position="20"/>
        <end position="27"/>
    </location>
    <ligand>
        <name>GTP</name>
        <dbReference type="ChEBI" id="CHEBI:37565"/>
        <label>1</label>
    </ligand>
</feature>
<keyword evidence="9 16" id="KW-0408">Iron</keyword>
<feature type="transmembrane region" description="Helical" evidence="16">
    <location>
        <begin position="672"/>
        <end position="693"/>
    </location>
</feature>
<evidence type="ECO:0000256" key="11">
    <source>
        <dbReference type="ARBA" id="ARBA00023134"/>
    </source>
</evidence>
<dbReference type="Pfam" id="PF02421">
    <property type="entry name" value="FeoB_N"/>
    <property type="match status" value="1"/>
</dbReference>
<keyword evidence="19" id="KW-1185">Reference proteome</keyword>
<keyword evidence="8 16" id="KW-1133">Transmembrane helix</keyword>
<evidence type="ECO:0000256" key="12">
    <source>
        <dbReference type="ARBA" id="ARBA00023136"/>
    </source>
</evidence>
<reference evidence="18 19" key="1">
    <citation type="submission" date="2019-01" db="EMBL/GenBank/DDBJ databases">
        <title>Novel species of Cellulomonas.</title>
        <authorList>
            <person name="Liu Q."/>
            <person name="Xin Y.-H."/>
        </authorList>
    </citation>
    <scope>NUCLEOTIDE SEQUENCE [LARGE SCALE GENOMIC DNA]</scope>
    <source>
        <strain evidence="18 19">HLT2-17</strain>
    </source>
</reference>
<keyword evidence="5 16" id="KW-0410">Iron transport</keyword>
<comment type="caution">
    <text evidence="18">The sequence shown here is derived from an EMBL/GenBank/DDBJ whole genome shotgun (WGS) entry which is preliminary data.</text>
</comment>
<accession>A0A4Q5N2C0</accession>
<feature type="domain" description="FeoB-type G" evidence="17">
    <location>
        <begin position="13"/>
        <end position="199"/>
    </location>
</feature>
<dbReference type="NCBIfam" id="TIGR00437">
    <property type="entry name" value="feoB"/>
    <property type="match status" value="1"/>
</dbReference>
<dbReference type="GO" id="GO:0005886">
    <property type="term" value="C:plasma membrane"/>
    <property type="evidence" value="ECO:0007669"/>
    <property type="project" value="UniProtKB-SubCell"/>
</dbReference>
<dbReference type="GO" id="GO:0005525">
    <property type="term" value="F:GTP binding"/>
    <property type="evidence" value="ECO:0007669"/>
    <property type="project" value="UniProtKB-KW"/>
</dbReference>
<evidence type="ECO:0000256" key="4">
    <source>
        <dbReference type="ARBA" id="ARBA00022475"/>
    </source>
</evidence>
<comment type="subcellular location">
    <subcellularLocation>
        <location evidence="16">Cell inner membrane</location>
        <topology evidence="16">Multi-pass membrane protein</topology>
    </subcellularLocation>
    <subcellularLocation>
        <location evidence="2">Cell membrane</location>
        <topology evidence="2">Multi-pass membrane protein</topology>
    </subcellularLocation>
</comment>
<name>A0A4Q5N2C0_9MICO</name>
<evidence type="ECO:0000256" key="6">
    <source>
        <dbReference type="ARBA" id="ARBA00022692"/>
    </source>
</evidence>
<feature type="transmembrane region" description="Helical" evidence="16">
    <location>
        <begin position="523"/>
        <end position="545"/>
    </location>
</feature>
<keyword evidence="3 16" id="KW-0813">Transport</keyword>
<evidence type="ECO:0000256" key="15">
    <source>
        <dbReference type="PIRSR" id="PIRSR603373-2"/>
    </source>
</evidence>
<evidence type="ECO:0000313" key="19">
    <source>
        <dbReference type="Proteomes" id="UP000293764"/>
    </source>
</evidence>
<feature type="transmembrane region" description="Helical" evidence="16">
    <location>
        <begin position="290"/>
        <end position="309"/>
    </location>
</feature>
<sequence>MPLPVLAPGAAAPTRVLLVGGPNVGKSTLFNALTGARQHTTNAPGTTVELATGSWRTAVAGGRPAVQRAVVDLPGTYSLLARSADEQVSADAVRELAQHAGAQAGTPGVVVLVLDATALARSLYLLAQVAETGVPVVVALTMLDLAAATGSPTSHVPPETLAAVLEGVVGVPVVPVEARNRADDGVLELARAVDAVAAHPRQVTDLNLAAPAPSCGCATAGDPPAPAPARSGMVGADLTLELAHAEALFAWVEQAVARVTAALTPDAAPGDRPATSASPRRSFSDRVDGVLLNPWAGIPVFLAVVWVLFELTTRVAAPLIDLIDRLVSGPVAGGLTALLGAVGLGDTWIQGFLVDGLLAGIGTVLTFVPVIAVMFAALGVLEDSGYLARAAFVADRAMRSLGLDGRALLPLIVGFGCNLPAFAATRTLPHARQRLLTGLLIPLTSCSARLTVYILLAGAFFPRHAGTVIFGMYVLSVLLVLGAGLLLRRTAFRDVHAGPLILVLPPYQHPHLRTLGMSVRMRVGAFVVGAGKLIVATMLVVWVLMALPASGQHTIGDVPIKESVYGEIAAGIAPVLAPAGFGNEHAAAALMTGFVAKEVVVGSFAQSFAVDEPGDPSVAGSLGDRLRDTFDESSGGHGGAAALAFMVFVLAYTPCVAVLAEQRRLFGWRPTASALGVQLVVAWALAVAVFQVGSRL</sequence>
<feature type="binding site" evidence="14">
    <location>
        <begin position="72"/>
        <end position="75"/>
    </location>
    <ligand>
        <name>GTP</name>
        <dbReference type="ChEBI" id="CHEBI:37565"/>
        <label>1</label>
    </ligand>
</feature>
<dbReference type="EMBL" id="SDWW01000039">
    <property type="protein sequence ID" value="RYV50221.1"/>
    <property type="molecule type" value="Genomic_DNA"/>
</dbReference>
<evidence type="ECO:0000256" key="2">
    <source>
        <dbReference type="ARBA" id="ARBA00004651"/>
    </source>
</evidence>
<dbReference type="InterPro" id="IPR050860">
    <property type="entry name" value="FeoB_GTPase"/>
</dbReference>
<feature type="binding site" evidence="15">
    <location>
        <position position="32"/>
    </location>
    <ligand>
        <name>Mg(2+)</name>
        <dbReference type="ChEBI" id="CHEBI:18420"/>
        <label>2</label>
    </ligand>
</feature>
<dbReference type="PANTHER" id="PTHR43185:SF1">
    <property type="entry name" value="FE(2+) TRANSPORTER FEOB"/>
    <property type="match status" value="1"/>
</dbReference>
<evidence type="ECO:0000256" key="13">
    <source>
        <dbReference type="NCBIfam" id="TIGR00437"/>
    </source>
</evidence>
<dbReference type="SUPFAM" id="SSF52540">
    <property type="entry name" value="P-loop containing nucleoside triphosphate hydrolases"/>
    <property type="match status" value="1"/>
</dbReference>
<dbReference type="InterPro" id="IPR003373">
    <property type="entry name" value="Fe2_transport_prot-B"/>
</dbReference>
<evidence type="ECO:0000256" key="16">
    <source>
        <dbReference type="RuleBase" id="RU362098"/>
    </source>
</evidence>